<name>A0A7R8H1S5_LEPSM</name>
<evidence type="ECO:0000313" key="2">
    <source>
        <dbReference type="Proteomes" id="UP000675881"/>
    </source>
</evidence>
<organism evidence="1 2">
    <name type="scientific">Lepeophtheirus salmonis</name>
    <name type="common">Salmon louse</name>
    <name type="synonym">Caligus salmonis</name>
    <dbReference type="NCBI Taxonomy" id="72036"/>
    <lineage>
        <taxon>Eukaryota</taxon>
        <taxon>Metazoa</taxon>
        <taxon>Ecdysozoa</taxon>
        <taxon>Arthropoda</taxon>
        <taxon>Crustacea</taxon>
        <taxon>Multicrustacea</taxon>
        <taxon>Hexanauplia</taxon>
        <taxon>Copepoda</taxon>
        <taxon>Siphonostomatoida</taxon>
        <taxon>Caligidae</taxon>
        <taxon>Lepeophtheirus</taxon>
    </lineage>
</organism>
<protein>
    <submittedName>
        <fullName evidence="1">(salmon louse) hypothetical protein</fullName>
    </submittedName>
</protein>
<dbReference type="AlphaFoldDB" id="A0A7R8H1S5"/>
<dbReference type="Proteomes" id="UP000675881">
    <property type="component" value="Chromosome 12"/>
</dbReference>
<keyword evidence="2" id="KW-1185">Reference proteome</keyword>
<proteinExistence type="predicted"/>
<gene>
    <name evidence="1" type="ORF">LSAA_3734</name>
</gene>
<evidence type="ECO:0000313" key="1">
    <source>
        <dbReference type="EMBL" id="CAF2817055.1"/>
    </source>
</evidence>
<dbReference type="EMBL" id="HG994591">
    <property type="protein sequence ID" value="CAF2817055.1"/>
    <property type="molecule type" value="Genomic_DNA"/>
</dbReference>
<reference evidence="1" key="1">
    <citation type="submission" date="2021-02" db="EMBL/GenBank/DDBJ databases">
        <authorList>
            <person name="Bekaert M."/>
        </authorList>
    </citation>
    <scope>NUCLEOTIDE SEQUENCE</scope>
    <source>
        <strain evidence="1">IoA-00</strain>
    </source>
</reference>
<sequence length="99" mass="11121">MDPNGVKGIEETHSGRNLRNANFTHHVEIDIYSISSSDCMGKITSAKNWITSNTSTEYFWLSCCLSSVGLTPQQYHTKKNDVSLINRQKMSSNQHQTNG</sequence>
<accession>A0A7R8H1S5</accession>